<dbReference type="InterPro" id="IPR052594">
    <property type="entry name" value="J_domain-containing_protein"/>
</dbReference>
<dbReference type="PROSITE" id="PS00636">
    <property type="entry name" value="DNAJ_1"/>
    <property type="match status" value="1"/>
</dbReference>
<dbReference type="PROSITE" id="PS50076">
    <property type="entry name" value="DNAJ_2"/>
    <property type="match status" value="1"/>
</dbReference>
<dbReference type="InterPro" id="IPR056453">
    <property type="entry name" value="HTH_DNAJC9"/>
</dbReference>
<dbReference type="OrthoDB" id="110024at2759"/>
<evidence type="ECO:0000313" key="4">
    <source>
        <dbReference type="Proteomes" id="UP000016924"/>
    </source>
</evidence>
<keyword evidence="4" id="KW-1185">Reference proteome</keyword>
<name>R7Z6J5_CONA1</name>
<dbReference type="SMART" id="SM00271">
    <property type="entry name" value="DnaJ"/>
    <property type="match status" value="1"/>
</dbReference>
<dbReference type="GO" id="GO:0031072">
    <property type="term" value="F:heat shock protein binding"/>
    <property type="evidence" value="ECO:0007669"/>
    <property type="project" value="TreeGrafter"/>
</dbReference>
<organism evidence="3 4">
    <name type="scientific">Coniosporium apollinis (strain CBS 100218)</name>
    <name type="common">Rock-inhabiting black yeast</name>
    <dbReference type="NCBI Taxonomy" id="1168221"/>
    <lineage>
        <taxon>Eukaryota</taxon>
        <taxon>Fungi</taxon>
        <taxon>Dikarya</taxon>
        <taxon>Ascomycota</taxon>
        <taxon>Pezizomycotina</taxon>
        <taxon>Dothideomycetes</taxon>
        <taxon>Dothideomycetes incertae sedis</taxon>
        <taxon>Coniosporium</taxon>
    </lineage>
</organism>
<dbReference type="SUPFAM" id="SSF46565">
    <property type="entry name" value="Chaperone J-domain"/>
    <property type="match status" value="1"/>
</dbReference>
<dbReference type="eggNOG" id="KOG0719">
    <property type="taxonomic scope" value="Eukaryota"/>
</dbReference>
<dbReference type="OMA" id="FPTWREY"/>
<dbReference type="InterPro" id="IPR036869">
    <property type="entry name" value="J_dom_sf"/>
</dbReference>
<feature type="region of interest" description="Disordered" evidence="1">
    <location>
        <begin position="194"/>
        <end position="224"/>
    </location>
</feature>
<dbReference type="GO" id="GO:0005634">
    <property type="term" value="C:nucleus"/>
    <property type="evidence" value="ECO:0007669"/>
    <property type="project" value="TreeGrafter"/>
</dbReference>
<dbReference type="HOGENOM" id="CLU_055868_0_1_1"/>
<dbReference type="Pfam" id="PF23302">
    <property type="entry name" value="HTH_DNAJC9"/>
    <property type="match status" value="1"/>
</dbReference>
<accession>R7Z6J5</accession>
<proteinExistence type="predicted"/>
<dbReference type="Proteomes" id="UP000016924">
    <property type="component" value="Unassembled WGS sequence"/>
</dbReference>
<dbReference type="CDD" id="cd06257">
    <property type="entry name" value="DnaJ"/>
    <property type="match status" value="1"/>
</dbReference>
<feature type="region of interest" description="Disordered" evidence="1">
    <location>
        <begin position="1"/>
        <end position="25"/>
    </location>
</feature>
<evidence type="ECO:0000259" key="2">
    <source>
        <dbReference type="PROSITE" id="PS50076"/>
    </source>
</evidence>
<dbReference type="InterPro" id="IPR018253">
    <property type="entry name" value="DnaJ_domain_CS"/>
</dbReference>
<dbReference type="Pfam" id="PF00226">
    <property type="entry name" value="DnaJ"/>
    <property type="match status" value="1"/>
</dbReference>
<dbReference type="GO" id="GO:0005737">
    <property type="term" value="C:cytoplasm"/>
    <property type="evidence" value="ECO:0007669"/>
    <property type="project" value="TreeGrafter"/>
</dbReference>
<dbReference type="GO" id="GO:0042393">
    <property type="term" value="F:histone binding"/>
    <property type="evidence" value="ECO:0007669"/>
    <property type="project" value="EnsemblFungi"/>
</dbReference>
<dbReference type="PANTHER" id="PTHR44144:SF1">
    <property type="entry name" value="DNAJ HOMOLOG SUBFAMILY C MEMBER 9"/>
    <property type="match status" value="1"/>
</dbReference>
<dbReference type="FunFam" id="1.10.287.110:FF:000110">
    <property type="entry name" value="DnaJ domain protein (AFU_orthologue AFUA_2G13210)"/>
    <property type="match status" value="1"/>
</dbReference>
<dbReference type="AlphaFoldDB" id="R7Z6J5"/>
<dbReference type="Gene3D" id="1.10.287.110">
    <property type="entry name" value="DnaJ domain"/>
    <property type="match status" value="1"/>
</dbReference>
<dbReference type="PRINTS" id="PR00625">
    <property type="entry name" value="JDOMAIN"/>
</dbReference>
<reference evidence="4" key="1">
    <citation type="submission" date="2012-06" db="EMBL/GenBank/DDBJ databases">
        <title>The genome sequence of Coniosporium apollinis CBS 100218.</title>
        <authorList>
            <consortium name="The Broad Institute Genome Sequencing Platform"/>
            <person name="Cuomo C."/>
            <person name="Gorbushina A."/>
            <person name="Noack S."/>
            <person name="Walker B."/>
            <person name="Young S.K."/>
            <person name="Zeng Q."/>
            <person name="Gargeya S."/>
            <person name="Fitzgerald M."/>
            <person name="Haas B."/>
            <person name="Abouelleil A."/>
            <person name="Alvarado L."/>
            <person name="Arachchi H.M."/>
            <person name="Berlin A.M."/>
            <person name="Chapman S.B."/>
            <person name="Goldberg J."/>
            <person name="Griggs A."/>
            <person name="Gujja S."/>
            <person name="Hansen M."/>
            <person name="Howarth C."/>
            <person name="Imamovic A."/>
            <person name="Larimer J."/>
            <person name="McCowan C."/>
            <person name="Montmayeur A."/>
            <person name="Murphy C."/>
            <person name="Neiman D."/>
            <person name="Pearson M."/>
            <person name="Priest M."/>
            <person name="Roberts A."/>
            <person name="Saif S."/>
            <person name="Shea T."/>
            <person name="Sisk P."/>
            <person name="Sykes S."/>
            <person name="Wortman J."/>
            <person name="Nusbaum C."/>
            <person name="Birren B."/>
        </authorList>
    </citation>
    <scope>NUCLEOTIDE SEQUENCE [LARGE SCALE GENOMIC DNA]</scope>
    <source>
        <strain evidence="4">CBS 100218</strain>
    </source>
</reference>
<sequence length="289" mass="32620">MSLEDLSDEPPSSINPYETLGLDQSATADQVKTAYRKAALKHHPDKASESNKSAAHTKFQEIAFAYAILSDPRRRSRYDSTGRTEESLDIEDDDFNWTDFFRAQFENVVSEEAIDKFKAEYQGSDEERTHLLAAYTAGKGNMTKVYQQVMLSNPADDDERFRTIINQAIKDGEVESYKKFTEESDATIKRRIKASKQEANEAETYGEELKQKKRKGGKKAADGEASLAALIQQRQKGRAANFLDDLEAKYAPQAVKKGRKRAAPDDEPSEEAFERTAERAKKTRAKRSV</sequence>
<feature type="domain" description="J" evidence="2">
    <location>
        <begin position="15"/>
        <end position="82"/>
    </location>
</feature>
<gene>
    <name evidence="3" type="ORF">W97_09078</name>
</gene>
<dbReference type="GeneID" id="19906389"/>
<dbReference type="EMBL" id="JH767632">
    <property type="protein sequence ID" value="EON69815.1"/>
    <property type="molecule type" value="Genomic_DNA"/>
</dbReference>
<evidence type="ECO:0000256" key="1">
    <source>
        <dbReference type="SAM" id="MobiDB-lite"/>
    </source>
</evidence>
<feature type="compositionally biased region" description="Polar residues" evidence="1">
    <location>
        <begin position="10"/>
        <end position="25"/>
    </location>
</feature>
<protein>
    <recommendedName>
        <fullName evidence="2">J domain-containing protein</fullName>
    </recommendedName>
</protein>
<evidence type="ECO:0000313" key="3">
    <source>
        <dbReference type="EMBL" id="EON69815.1"/>
    </source>
</evidence>
<feature type="region of interest" description="Disordered" evidence="1">
    <location>
        <begin position="251"/>
        <end position="289"/>
    </location>
</feature>
<dbReference type="InterPro" id="IPR001623">
    <property type="entry name" value="DnaJ_domain"/>
</dbReference>
<dbReference type="RefSeq" id="XP_007785132.1">
    <property type="nucleotide sequence ID" value="XM_007786942.1"/>
</dbReference>
<dbReference type="PANTHER" id="PTHR44144">
    <property type="entry name" value="DNAJ HOMOLOG SUBFAMILY C MEMBER 9"/>
    <property type="match status" value="1"/>
</dbReference>